<dbReference type="OrthoDB" id="1495718at2"/>
<dbReference type="eggNOG" id="ENOG5030RN1">
    <property type="taxonomic scope" value="Bacteria"/>
</dbReference>
<organism evidence="2 3">
    <name type="scientific">Bacteroides helcogenes (strain ATCC 35417 / DSM 20613 / JCM 6297 / CCUG 15421 / P 36-108)</name>
    <dbReference type="NCBI Taxonomy" id="693979"/>
    <lineage>
        <taxon>Bacteria</taxon>
        <taxon>Pseudomonadati</taxon>
        <taxon>Bacteroidota</taxon>
        <taxon>Bacteroidia</taxon>
        <taxon>Bacteroidales</taxon>
        <taxon>Bacteroidaceae</taxon>
        <taxon>Bacteroides</taxon>
    </lineage>
</organism>
<dbReference type="PATRIC" id="fig|693979.3.peg.2619"/>
<evidence type="ECO:0008006" key="4">
    <source>
        <dbReference type="Google" id="ProtNLM"/>
    </source>
</evidence>
<keyword evidence="1" id="KW-0732">Signal</keyword>
<accession>E6SVA1</accession>
<reference evidence="2 3" key="2">
    <citation type="journal article" date="2011" name="Stand. Genomic Sci.">
        <title>Complete genome sequence of Bacteroides helcogenes type strain (P 36-108).</title>
        <authorList>
            <person name="Pati A."/>
            <person name="Gronow S."/>
            <person name="Zeytun A."/>
            <person name="Lapidus A."/>
            <person name="Nolan M."/>
            <person name="Hammon N."/>
            <person name="Deshpande S."/>
            <person name="Cheng J.F."/>
            <person name="Tapia R."/>
            <person name="Han C."/>
            <person name="Goodwin L."/>
            <person name="Pitluck S."/>
            <person name="Liolios K."/>
            <person name="Pagani I."/>
            <person name="Ivanova N."/>
            <person name="Mavromatis K."/>
            <person name="Chen A."/>
            <person name="Palaniappan K."/>
            <person name="Land M."/>
            <person name="Hauser L."/>
            <person name="Chang Y.J."/>
            <person name="Jeffries C.D."/>
            <person name="Detter J.C."/>
            <person name="Brambilla E."/>
            <person name="Rohde M."/>
            <person name="Goker M."/>
            <person name="Woyke T."/>
            <person name="Bristow J."/>
            <person name="Eisen J.A."/>
            <person name="Markowitz V."/>
            <person name="Hugenholtz P."/>
            <person name="Kyrpides N.C."/>
            <person name="Klenk H.P."/>
            <person name="Lucas S."/>
        </authorList>
    </citation>
    <scope>NUCLEOTIDE SEQUENCE [LARGE SCALE GENOMIC DNA]</scope>
    <source>
        <strain evidence="3">ATCC 35417 / DSM 20613 / JCM 6297 / CCUG 15421 / P 36-108</strain>
    </source>
</reference>
<sequence length="479" mass="55476">MKTKKITIWVFAVMFSSSMMAQNAVKSVLKKNKQETTVRKDTLSDAMKEYLILKLKPEGDQYKMDTVSILHEKYFGVLDYLNDPTTPERYILTNPNYYRLFLPLTYYYAPIKRISKVNWAFQMPDTVPTLAHRLLPFDSLSFTSKRRANQIVDCALLNTYVNHPDLVVKTEKEVMKGRVFRDDIEKEVSSKPSVVKLFGREDMVGVKEDAEVIIHKPNWWVTGGNGSLQITQNYISDNWYKGGESTNAVLANLQLFANYNDREKVQWENLMDAKLGFSSAPSDEFHNYLVTTDQLRLYSKLGIQAAQKWYYTVSTELKTQFCRNYKKNSEDLVSAFLAPLDWTTSVGMDYKLKKNKFTLSVFMAPVTYMLRYVGNKDVDEIKFGLAEGKSVKHNFGSQVQPTLVWAIIPSITLDSRLDFQTSYEWTRIEWENTVNFVLNRYLSTKLYVHARFDDSAKPTGGSSYFQVKELLSFGINYKW</sequence>
<gene>
    <name evidence="2" type="ordered locus">Bache_2502</name>
</gene>
<dbReference type="AlphaFoldDB" id="E6SVA1"/>
<dbReference type="HOGENOM" id="CLU_035111_0_0_10"/>
<evidence type="ECO:0000313" key="3">
    <source>
        <dbReference type="Proteomes" id="UP000008630"/>
    </source>
</evidence>
<evidence type="ECO:0000256" key="1">
    <source>
        <dbReference type="SAM" id="SignalP"/>
    </source>
</evidence>
<proteinExistence type="predicted"/>
<dbReference type="InterPro" id="IPR021428">
    <property type="entry name" value="DUF3078"/>
</dbReference>
<protein>
    <recommendedName>
        <fullName evidence="4">DUF3078 domain-containing protein</fullName>
    </recommendedName>
</protein>
<feature type="signal peptide" evidence="1">
    <location>
        <begin position="1"/>
        <end position="21"/>
    </location>
</feature>
<dbReference type="KEGG" id="bhl:Bache_2502"/>
<feature type="chain" id="PRO_5003209359" description="DUF3078 domain-containing protein" evidence="1">
    <location>
        <begin position="22"/>
        <end position="479"/>
    </location>
</feature>
<dbReference type="STRING" id="693979.Bache_2502"/>
<evidence type="ECO:0000313" key="2">
    <source>
        <dbReference type="EMBL" id="ADV44467.1"/>
    </source>
</evidence>
<keyword evidence="3" id="KW-1185">Reference proteome</keyword>
<dbReference type="RefSeq" id="WP_013548056.1">
    <property type="nucleotide sequence ID" value="NC_014933.1"/>
</dbReference>
<name>E6SVA1_BACT6</name>
<dbReference type="Pfam" id="PF11276">
    <property type="entry name" value="DUF3078"/>
    <property type="match status" value="1"/>
</dbReference>
<reference key="1">
    <citation type="submission" date="2010-11" db="EMBL/GenBank/DDBJ databases">
        <title>The complete genome of Bacteroides helcogenes P 36-108.</title>
        <authorList>
            <consortium name="US DOE Joint Genome Institute (JGI-PGF)"/>
            <person name="Lucas S."/>
            <person name="Copeland A."/>
            <person name="Lapidus A."/>
            <person name="Bruce D."/>
            <person name="Goodwin L."/>
            <person name="Pitluck S."/>
            <person name="Kyrpides N."/>
            <person name="Mavromatis K."/>
            <person name="Ivanova N."/>
            <person name="Zeytun A."/>
            <person name="Brettin T."/>
            <person name="Detter J.C."/>
            <person name="Tapia R."/>
            <person name="Han C."/>
            <person name="Land M."/>
            <person name="Hauser L."/>
            <person name="Markowitz V."/>
            <person name="Cheng J.-F."/>
            <person name="Hugenholtz P."/>
            <person name="Woyke T."/>
            <person name="Wu D."/>
            <person name="Gronow S."/>
            <person name="Wellnitz S."/>
            <person name="Brambilla E."/>
            <person name="Klenk H.-P."/>
            <person name="Eisen J.A."/>
        </authorList>
    </citation>
    <scope>NUCLEOTIDE SEQUENCE</scope>
    <source>
        <strain>P 36-108</strain>
    </source>
</reference>
<dbReference type="Proteomes" id="UP000008630">
    <property type="component" value="Chromosome"/>
</dbReference>
<dbReference type="EMBL" id="CP002352">
    <property type="protein sequence ID" value="ADV44467.1"/>
    <property type="molecule type" value="Genomic_DNA"/>
</dbReference>